<dbReference type="InterPro" id="IPR038838">
    <property type="entry name" value="TRIR"/>
</dbReference>
<accession>A0ABP1PJS4</accession>
<gene>
    <name evidence="2" type="ORF">ODALV1_LOCUS808</name>
</gene>
<feature type="region of interest" description="Disordered" evidence="1">
    <location>
        <begin position="272"/>
        <end position="298"/>
    </location>
</feature>
<evidence type="ECO:0000256" key="1">
    <source>
        <dbReference type="SAM" id="MobiDB-lite"/>
    </source>
</evidence>
<organism evidence="2 3">
    <name type="scientific">Orchesella dallaii</name>
    <dbReference type="NCBI Taxonomy" id="48710"/>
    <lineage>
        <taxon>Eukaryota</taxon>
        <taxon>Metazoa</taxon>
        <taxon>Ecdysozoa</taxon>
        <taxon>Arthropoda</taxon>
        <taxon>Hexapoda</taxon>
        <taxon>Collembola</taxon>
        <taxon>Entomobryomorpha</taxon>
        <taxon>Entomobryoidea</taxon>
        <taxon>Orchesellidae</taxon>
        <taxon>Orchesellinae</taxon>
        <taxon>Orchesella</taxon>
    </lineage>
</organism>
<keyword evidence="3" id="KW-1185">Reference proteome</keyword>
<name>A0ABP1PJS4_9HEXA</name>
<dbReference type="PANTHER" id="PTHR34753">
    <property type="entry name" value="TELOMERASE RNA COMPONENT INTERACTING RNASE"/>
    <property type="match status" value="1"/>
</dbReference>
<dbReference type="EMBL" id="CAXLJM020000004">
    <property type="protein sequence ID" value="CAL8069516.1"/>
    <property type="molecule type" value="Genomic_DNA"/>
</dbReference>
<dbReference type="Proteomes" id="UP001642540">
    <property type="component" value="Unassembled WGS sequence"/>
</dbReference>
<protein>
    <submittedName>
        <fullName evidence="2">Uncharacterized protein</fullName>
    </submittedName>
</protein>
<sequence>MDQNGNKINAPGFGDSGLGLTLAPNRASRSSVEICDPRRGAQVAARGLPDYQIRDPWNTSSNMVENRNRLRHCTNFHASDKHQQPMTSSHGHVTVSAQHNNIAAYKAANPYIDNLTTTNSSTNDFRRDHQRQHGTSSLTLPSPYSSFCNMNPFSQMQRIGNGMPLLQPPGPVNAYQHQPVMRPGDGCFNQNYRYQYGQPHPSTIADYAPLGAQVQAGYSKEKFQIQADEVLENPRKMQLLNSSAGNMEFDSFQSKPNITPKTDSSIIELQLQRNTSQASSQSSESQKRPSKPTPPVIMIGKRRGGRVLPTGVIKRLKSADPSNARKVDATTVTSKPDCDVKSPAWKRYMAEVEQYRNQLCSEEKQNHPLVK</sequence>
<feature type="region of interest" description="Disordered" evidence="1">
    <location>
        <begin position="319"/>
        <end position="339"/>
    </location>
</feature>
<comment type="caution">
    <text evidence="2">The sequence shown here is derived from an EMBL/GenBank/DDBJ whole genome shotgun (WGS) entry which is preliminary data.</text>
</comment>
<proteinExistence type="predicted"/>
<feature type="region of interest" description="Disordered" evidence="1">
    <location>
        <begin position="119"/>
        <end position="141"/>
    </location>
</feature>
<evidence type="ECO:0000313" key="2">
    <source>
        <dbReference type="EMBL" id="CAL8069516.1"/>
    </source>
</evidence>
<evidence type="ECO:0000313" key="3">
    <source>
        <dbReference type="Proteomes" id="UP001642540"/>
    </source>
</evidence>
<reference evidence="2 3" key="1">
    <citation type="submission" date="2024-08" db="EMBL/GenBank/DDBJ databases">
        <authorList>
            <person name="Cucini C."/>
            <person name="Frati F."/>
        </authorList>
    </citation>
    <scope>NUCLEOTIDE SEQUENCE [LARGE SCALE GENOMIC DNA]</scope>
</reference>
<dbReference type="PANTHER" id="PTHR34753:SF1">
    <property type="entry name" value="TELOMERASE RNA COMPONENT INTERACTING RNASE"/>
    <property type="match status" value="1"/>
</dbReference>